<gene>
    <name evidence="12" type="ORF">Bca52824_079675</name>
</gene>
<evidence type="ECO:0000256" key="9">
    <source>
        <dbReference type="SAM" id="MobiDB-lite"/>
    </source>
</evidence>
<dbReference type="Pfam" id="PF00168">
    <property type="entry name" value="C2"/>
    <property type="match status" value="5"/>
</dbReference>
<evidence type="ECO:0000256" key="4">
    <source>
        <dbReference type="ARBA" id="ARBA00022723"/>
    </source>
</evidence>
<reference evidence="12 13" key="1">
    <citation type="submission" date="2020-02" db="EMBL/GenBank/DDBJ databases">
        <authorList>
            <person name="Ma Q."/>
            <person name="Huang Y."/>
            <person name="Song X."/>
            <person name="Pei D."/>
        </authorList>
    </citation>
    <scope>NUCLEOTIDE SEQUENCE [LARGE SCALE GENOMIC DNA]</scope>
    <source>
        <strain evidence="12">Sxm20200214</strain>
        <tissue evidence="12">Leaf</tissue>
    </source>
</reference>
<feature type="region of interest" description="Disordered" evidence="9">
    <location>
        <begin position="209"/>
        <end position="252"/>
    </location>
</feature>
<dbReference type="InterPro" id="IPR000008">
    <property type="entry name" value="C2_dom"/>
</dbReference>
<dbReference type="CDD" id="cd04022">
    <property type="entry name" value="C2A_MCTP_PRT_plant"/>
    <property type="match status" value="1"/>
</dbReference>
<evidence type="ECO:0000256" key="1">
    <source>
        <dbReference type="ARBA" id="ARBA00004141"/>
    </source>
</evidence>
<evidence type="ECO:0000313" key="12">
    <source>
        <dbReference type="EMBL" id="KAG2260381.1"/>
    </source>
</evidence>
<dbReference type="CDD" id="cd04019">
    <property type="entry name" value="C2C_MCTP_PRT_plant"/>
    <property type="match status" value="1"/>
</dbReference>
<evidence type="ECO:0000256" key="6">
    <source>
        <dbReference type="ARBA" id="ARBA00022837"/>
    </source>
</evidence>
<evidence type="ECO:0000256" key="5">
    <source>
        <dbReference type="ARBA" id="ARBA00022737"/>
    </source>
</evidence>
<dbReference type="SMART" id="SM00239">
    <property type="entry name" value="C2"/>
    <property type="match status" value="5"/>
</dbReference>
<accession>A0A8X7PYG0</accession>
<feature type="domain" description="C2" evidence="11">
    <location>
        <begin position="1"/>
        <end position="118"/>
    </location>
</feature>
<evidence type="ECO:0000256" key="3">
    <source>
        <dbReference type="ARBA" id="ARBA00022692"/>
    </source>
</evidence>
<dbReference type="GO" id="GO:0046872">
    <property type="term" value="F:metal ion binding"/>
    <property type="evidence" value="ECO:0007669"/>
    <property type="project" value="UniProtKB-KW"/>
</dbReference>
<organism evidence="12 13">
    <name type="scientific">Brassica carinata</name>
    <name type="common">Ethiopian mustard</name>
    <name type="synonym">Abyssinian cabbage</name>
    <dbReference type="NCBI Taxonomy" id="52824"/>
    <lineage>
        <taxon>Eukaryota</taxon>
        <taxon>Viridiplantae</taxon>
        <taxon>Streptophyta</taxon>
        <taxon>Embryophyta</taxon>
        <taxon>Tracheophyta</taxon>
        <taxon>Spermatophyta</taxon>
        <taxon>Magnoliopsida</taxon>
        <taxon>eudicotyledons</taxon>
        <taxon>Gunneridae</taxon>
        <taxon>Pentapetalae</taxon>
        <taxon>rosids</taxon>
        <taxon>malvids</taxon>
        <taxon>Brassicales</taxon>
        <taxon>Brassicaceae</taxon>
        <taxon>Brassiceae</taxon>
        <taxon>Brassica</taxon>
    </lineage>
</organism>
<dbReference type="EMBL" id="JAAMPC010000015">
    <property type="protein sequence ID" value="KAG2260381.1"/>
    <property type="molecule type" value="Genomic_DNA"/>
</dbReference>
<dbReference type="PANTHER" id="PTHR31425:SF48">
    <property type="entry name" value="MULTIPLE C2 DOMAIN AND TRANSMEMBRANE REGION PROTEIN 10"/>
    <property type="match status" value="1"/>
</dbReference>
<evidence type="ECO:0000256" key="2">
    <source>
        <dbReference type="ARBA" id="ARBA00007923"/>
    </source>
</evidence>
<feature type="domain" description="C2" evidence="11">
    <location>
        <begin position="802"/>
        <end position="929"/>
    </location>
</feature>
<dbReference type="PANTHER" id="PTHR31425">
    <property type="entry name" value="PHOSPHORIBOSYLANTHRANILATE TRANSFERASE ISOFORM 1"/>
    <property type="match status" value="1"/>
</dbReference>
<keyword evidence="7 10" id="KW-1133">Transmembrane helix</keyword>
<keyword evidence="8 10" id="KW-0472">Membrane</keyword>
<dbReference type="PROSITE" id="PS50004">
    <property type="entry name" value="C2"/>
    <property type="match status" value="5"/>
</dbReference>
<feature type="domain" description="C2" evidence="11">
    <location>
        <begin position="634"/>
        <end position="767"/>
    </location>
</feature>
<feature type="domain" description="C2" evidence="11">
    <location>
        <begin position="389"/>
        <end position="522"/>
    </location>
</feature>
<name>A0A8X7PYG0_BRACI</name>
<dbReference type="InterPro" id="IPR035892">
    <property type="entry name" value="C2_domain_sf"/>
</dbReference>
<dbReference type="InterPro" id="IPR047255">
    <property type="entry name" value="C2D_MCTP_PRT_plant"/>
</dbReference>
<proteinExistence type="inferred from homology"/>
<dbReference type="SUPFAM" id="SSF49562">
    <property type="entry name" value="C2 domain (Calcium/lipid-binding domain, CaLB)"/>
    <property type="match status" value="5"/>
</dbReference>
<dbReference type="Proteomes" id="UP000886595">
    <property type="component" value="Unassembled WGS sequence"/>
</dbReference>
<dbReference type="InterPro" id="IPR013583">
    <property type="entry name" value="MCTP_C"/>
</dbReference>
<comment type="subcellular location">
    <subcellularLocation>
        <location evidence="1">Membrane</location>
        <topology evidence="1">Multi-pass membrane protein</topology>
    </subcellularLocation>
</comment>
<dbReference type="InterPro" id="IPR047258">
    <property type="entry name" value="C2C_MCTP_PRT_plant"/>
</dbReference>
<evidence type="ECO:0000256" key="8">
    <source>
        <dbReference type="ARBA" id="ARBA00023136"/>
    </source>
</evidence>
<dbReference type="InterPro" id="IPR047257">
    <property type="entry name" value="C2B_MCTP_PRT_plant"/>
</dbReference>
<dbReference type="OrthoDB" id="67700at2759"/>
<keyword evidence="3 10" id="KW-0812">Transmembrane</keyword>
<feature type="transmembrane region" description="Helical" evidence="10">
    <location>
        <begin position="1162"/>
        <end position="1192"/>
    </location>
</feature>
<keyword evidence="6" id="KW-0106">Calcium</keyword>
<dbReference type="CDD" id="cd08378">
    <property type="entry name" value="C2B_MCTP_PRT_plant"/>
    <property type="match status" value="1"/>
</dbReference>
<dbReference type="GO" id="GO:0016020">
    <property type="term" value="C:membrane"/>
    <property type="evidence" value="ECO:0007669"/>
    <property type="project" value="UniProtKB-SubCell"/>
</dbReference>
<evidence type="ECO:0000259" key="11">
    <source>
        <dbReference type="PROSITE" id="PS50004"/>
    </source>
</evidence>
<feature type="domain" description="C2" evidence="11">
    <location>
        <begin position="245"/>
        <end position="357"/>
    </location>
</feature>
<feature type="transmembrane region" description="Helical" evidence="10">
    <location>
        <begin position="1058"/>
        <end position="1084"/>
    </location>
</feature>
<comment type="caution">
    <text evidence="12">The sequence shown here is derived from an EMBL/GenBank/DDBJ whole genome shotgun (WGS) entry which is preliminary data.</text>
</comment>
<dbReference type="FunFam" id="2.60.40.150:FF:000090">
    <property type="entry name" value="C2 domain-containing protein"/>
    <property type="match status" value="1"/>
</dbReference>
<keyword evidence="4" id="KW-0479">Metal-binding</keyword>
<evidence type="ECO:0000256" key="7">
    <source>
        <dbReference type="ARBA" id="ARBA00022989"/>
    </source>
</evidence>
<dbReference type="InterPro" id="IPR047259">
    <property type="entry name" value="QUIRKY-like"/>
</dbReference>
<comment type="similarity">
    <text evidence="2">Belongs to the MCTP family.</text>
</comment>
<keyword evidence="5" id="KW-0677">Repeat</keyword>
<dbReference type="Gene3D" id="2.60.40.150">
    <property type="entry name" value="C2 domain"/>
    <property type="match status" value="5"/>
</dbReference>
<evidence type="ECO:0000313" key="13">
    <source>
        <dbReference type="Proteomes" id="UP000886595"/>
    </source>
</evidence>
<sequence>MTVPEAKTGTGNEKLVVEIIGAHNLMPKDGEGSSSPFVEVEFEDQRLRTQVKHKDLNPIWNEKLVFHVIDANELRYKTLEISVFNEKRSSNSRNFLGKVRVTGSSVGREEGESVVQMYTLEKRSLFSHVRGEISVKHYVTTTAESDGNISRVNGSGGLKKSKKVSSSVGTQKQQQHIALLNHQQQNQQRMLPFYPNQGEMKPLVITALPGPRPGPGPGTVLYPNGSSEFSLKETKPRLGGGTSTSSHKDKTSSTYDLVEQMQYLYVRVMKAKDLSLSGEVVSEVKLGNYKGVTKKVSSSNLEWNQVFAFSKETIQSSVVEIFLREVNRDEYTGRVWFDLSEIPTRVPPDSPLAPQWYKIERRNGGGELMVSVWFGTQADEAFAEAWHSKAGNVHIEELSSIKSKVYLSPKLWYLRVSVIEAQDVAVMNKGSGLMRFPELSAKLHVGNQILRTTVSTANPTRSFTNPYWNEDLMFVVAEPFEDCITAVVEDRLQNDVCVGRVQIPVSAVERRTGDKPVGSRWFTLDNNGNNNSQFGSRIHLRLSLDGGYHVLDEATMYTSDVRPTAKELWKPHVGLLEIGILGATGLMPMKVRDGKGSGTADSYCVAKNGGGELMVSVWFGTQADEAFSEAWHSKAGNVHIEELSSIKSKVYLSPKLWYLRVSVIEAQDVAVINKGSGLTRFPELSAKLHVGSQILQTTVSAANPTRSFTNPYWNEDLMFVVAEPFEDCITAVVEDRLQNDVCVGRVQIPVSAVERRTGDKPVGSRWFTLDNNGNNNSQFGSRIHLRLSLDGGYHVLDEATMYTSDVRPTAKELWKPHVGLLEIGILGATGLMPMKVRDGKGSGTADSYCVAKYGPKWVRTRTVVDSLCPKWNEQYTWEVNDPCTVVTIGVFDNARVDKSNNSNARDARIGKVRIRLSTLETERVYTHSYPLLVLHANGVKKTGELHLAVRLSCGNAVNMFQMYTLPLLPKMHYTQPLGVHMIERLRYQTLNAVAARLSRAEPPLGREVVEYMLDHDFHVWSMRRSKANFFRLVNVVSSLVWVARLVEVMRSWTKPVCSTVFVSVFLFMVLSPELILPSLFLYAAGVGVWRFRKRPRHPPHMDARISHAETVFPDELDEEFDTFPTSRGFEVVRMRYDRVRSIAGGFRRAQALLSWRDPRATFIFLVFCLVAAVGFYVVPVKLTVAVSGLYYLRPPRFRRKLPSRGLSFFRRLPSRADSLL</sequence>
<evidence type="ECO:0000256" key="10">
    <source>
        <dbReference type="SAM" id="Phobius"/>
    </source>
</evidence>
<dbReference type="CDD" id="cd08379">
    <property type="entry name" value="C2D_MCTP_PRT_plant"/>
    <property type="match status" value="1"/>
</dbReference>
<keyword evidence="13" id="KW-1185">Reference proteome</keyword>
<dbReference type="Pfam" id="PF08372">
    <property type="entry name" value="PRT_C"/>
    <property type="match status" value="1"/>
</dbReference>
<dbReference type="AlphaFoldDB" id="A0A8X7PYG0"/>
<protein>
    <recommendedName>
        <fullName evidence="11">C2 domain-containing protein</fullName>
    </recommendedName>
</protein>